<evidence type="ECO:0000313" key="9">
    <source>
        <dbReference type="EMBL" id="PKX99461.1"/>
    </source>
</evidence>
<dbReference type="GO" id="GO:0003677">
    <property type="term" value="F:DNA binding"/>
    <property type="evidence" value="ECO:0007669"/>
    <property type="project" value="UniProtKB-KW"/>
</dbReference>
<keyword evidence="5" id="KW-0804">Transcription</keyword>
<evidence type="ECO:0000256" key="4">
    <source>
        <dbReference type="ARBA" id="ARBA00023125"/>
    </source>
</evidence>
<keyword evidence="6" id="KW-0539">Nucleus</keyword>
<proteinExistence type="predicted"/>
<comment type="caution">
    <text evidence="9">The sequence shown here is derived from an EMBL/GenBank/DDBJ whole genome shotgun (WGS) entry which is preliminary data.</text>
</comment>
<dbReference type="PROSITE" id="PS50048">
    <property type="entry name" value="ZN2_CY6_FUNGAL_2"/>
    <property type="match status" value="1"/>
</dbReference>
<dbReference type="Pfam" id="PF04082">
    <property type="entry name" value="Fungal_trans"/>
    <property type="match status" value="1"/>
</dbReference>
<feature type="compositionally biased region" description="Basic and acidic residues" evidence="7">
    <location>
        <begin position="659"/>
        <end position="673"/>
    </location>
</feature>
<dbReference type="PANTHER" id="PTHR31001">
    <property type="entry name" value="UNCHARACTERIZED TRANSCRIPTIONAL REGULATORY PROTEIN"/>
    <property type="match status" value="1"/>
</dbReference>
<dbReference type="InterPro" id="IPR001138">
    <property type="entry name" value="Zn2Cys6_DnaBD"/>
</dbReference>
<dbReference type="PANTHER" id="PTHR31001:SF74">
    <property type="entry name" value="ZN(II)2CYS6 TRANSCRIPTION FACTOR (EUROFUNG)"/>
    <property type="match status" value="1"/>
</dbReference>
<dbReference type="PROSITE" id="PS00463">
    <property type="entry name" value="ZN2_CY6_FUNGAL_1"/>
    <property type="match status" value="1"/>
</dbReference>
<keyword evidence="2" id="KW-0479">Metal-binding</keyword>
<dbReference type="GeneID" id="36529177"/>
<dbReference type="GO" id="GO:0006351">
    <property type="term" value="P:DNA-templated transcription"/>
    <property type="evidence" value="ECO:0007669"/>
    <property type="project" value="InterPro"/>
</dbReference>
<dbReference type="Proteomes" id="UP000234474">
    <property type="component" value="Unassembled WGS sequence"/>
</dbReference>
<dbReference type="VEuPathDB" id="FungiDB:P174DRAFT_362326"/>
<feature type="region of interest" description="Disordered" evidence="7">
    <location>
        <begin position="131"/>
        <end position="150"/>
    </location>
</feature>
<dbReference type="GO" id="GO:0005634">
    <property type="term" value="C:nucleus"/>
    <property type="evidence" value="ECO:0007669"/>
    <property type="project" value="UniProtKB-SubCell"/>
</dbReference>
<dbReference type="OrthoDB" id="4934715at2759"/>
<dbReference type="SMART" id="SM00066">
    <property type="entry name" value="GAL4"/>
    <property type="match status" value="1"/>
</dbReference>
<dbReference type="InterPro" id="IPR007219">
    <property type="entry name" value="XnlR_reg_dom"/>
</dbReference>
<keyword evidence="4" id="KW-0238">DNA-binding</keyword>
<dbReference type="RefSeq" id="XP_024688056.1">
    <property type="nucleotide sequence ID" value="XM_024821851.1"/>
</dbReference>
<feature type="region of interest" description="Disordered" evidence="7">
    <location>
        <begin position="1"/>
        <end position="43"/>
    </location>
</feature>
<comment type="subcellular location">
    <subcellularLocation>
        <location evidence="1">Nucleus</location>
    </subcellularLocation>
</comment>
<dbReference type="AlphaFoldDB" id="A0A2I1CPA1"/>
<dbReference type="SUPFAM" id="SSF57701">
    <property type="entry name" value="Zn2/Cys6 DNA-binding domain"/>
    <property type="match status" value="1"/>
</dbReference>
<evidence type="ECO:0000256" key="6">
    <source>
        <dbReference type="ARBA" id="ARBA00023242"/>
    </source>
</evidence>
<evidence type="ECO:0000259" key="8">
    <source>
        <dbReference type="PROSITE" id="PS50048"/>
    </source>
</evidence>
<accession>A0A2I1CPA1</accession>
<dbReference type="InterPro" id="IPR036864">
    <property type="entry name" value="Zn2-C6_fun-type_DNA-bd_sf"/>
</dbReference>
<dbReference type="Pfam" id="PF00172">
    <property type="entry name" value="Zn_clus"/>
    <property type="match status" value="1"/>
</dbReference>
<dbReference type="GO" id="GO:0008270">
    <property type="term" value="F:zinc ion binding"/>
    <property type="evidence" value="ECO:0007669"/>
    <property type="project" value="InterPro"/>
</dbReference>
<evidence type="ECO:0000256" key="5">
    <source>
        <dbReference type="ARBA" id="ARBA00023163"/>
    </source>
</evidence>
<name>A0A2I1CPA1_ASPN1</name>
<dbReference type="CDD" id="cd12148">
    <property type="entry name" value="fungal_TF_MHR"/>
    <property type="match status" value="1"/>
</dbReference>
<reference evidence="10" key="1">
    <citation type="journal article" date="2018" name="Proc. Natl. Acad. Sci. U.S.A.">
        <title>Linking secondary metabolites to gene clusters through genome sequencing of six diverse Aspergillus species.</title>
        <authorList>
            <person name="Kaerboelling I."/>
            <person name="Vesth T.C."/>
            <person name="Frisvad J.C."/>
            <person name="Nybo J.L."/>
            <person name="Theobald S."/>
            <person name="Kuo A."/>
            <person name="Bowyer P."/>
            <person name="Matsuda Y."/>
            <person name="Mondo S."/>
            <person name="Lyhne E.K."/>
            <person name="Kogle M.E."/>
            <person name="Clum A."/>
            <person name="Lipzen A."/>
            <person name="Salamov A."/>
            <person name="Ngan C.Y."/>
            <person name="Daum C."/>
            <person name="Chiniquy J."/>
            <person name="Barry K."/>
            <person name="LaButti K."/>
            <person name="Haridas S."/>
            <person name="Simmons B.A."/>
            <person name="Magnuson J.K."/>
            <person name="Mortensen U.H."/>
            <person name="Larsen T.O."/>
            <person name="Grigoriev I.V."/>
            <person name="Baker S.E."/>
            <person name="Andersen M.R."/>
        </authorList>
    </citation>
    <scope>NUCLEOTIDE SEQUENCE [LARGE SCALE GENOMIC DNA]</scope>
    <source>
        <strain evidence="10">IBT 16806</strain>
    </source>
</reference>
<evidence type="ECO:0000256" key="2">
    <source>
        <dbReference type="ARBA" id="ARBA00022723"/>
    </source>
</evidence>
<protein>
    <submittedName>
        <fullName evidence="9">Putative fungal-specific transcription factor</fullName>
    </submittedName>
</protein>
<dbReference type="SMART" id="SM00906">
    <property type="entry name" value="Fungal_trans"/>
    <property type="match status" value="1"/>
</dbReference>
<keyword evidence="3" id="KW-0805">Transcription regulation</keyword>
<feature type="region of interest" description="Disordered" evidence="7">
    <location>
        <begin position="190"/>
        <end position="209"/>
    </location>
</feature>
<dbReference type="EMBL" id="MSZS01000001">
    <property type="protein sequence ID" value="PKX99461.1"/>
    <property type="molecule type" value="Genomic_DNA"/>
</dbReference>
<dbReference type="InterPro" id="IPR050613">
    <property type="entry name" value="Sec_Metabolite_Reg"/>
</dbReference>
<dbReference type="CDD" id="cd00067">
    <property type="entry name" value="GAL4"/>
    <property type="match status" value="1"/>
</dbReference>
<evidence type="ECO:0000256" key="1">
    <source>
        <dbReference type="ARBA" id="ARBA00004123"/>
    </source>
</evidence>
<sequence>MSTTNSRHFSLVSSYGTPQEAGLAMSRPLPNPSRRRNKPQLSCNSCRRRKSKCDRQRPCSFCSARGQICTYAENLPTTGSPRLSSTAVPTVHDRLVQLERLVTSMMPKSSNERPNASSSAEVCMPPLPARITPAETMPIDTPVDGQSECGSMRITDSELRYVGGEHWVAILNGIADLKDHLDREEQLRLAQSSDRVEDEHGVGNSSEPFARSRSNGAFLLYGCRRATSRDEILSALPPKNAVDRYISRYFNYLDLVSSSAVHGPSFLREYEAFWADPYDVPIIWVGLLFAMICLACLASDPPEGPEAEQQFLQVNLYCKKIVQCLVMGEYTKCGPYALETVINYVYVEFCIRADADKDIWFLLALEVNLARRMGYHRDPSHFPGISPFRGEMRRRLWATVLMSDILISNQMGMPRMISDWQYDTAEPRNLNDADFDEDTVELPQPRPETEHTTALGVIARRRMLKALGMIADLTSAVQPCSYAEVMRVDSLLHEAAASIPPPLQMKPMAASLTDSPQVILARLFIRHMFYKGQVMLHRRFLYMRSPSQHEDIFEYSRKACLDASLETLAIQHVLDEETCPGGQLHTMRWRVTSIMNHQFLTATMILCSLLYHEQTLQREDEIRGALRRARTVWMRRSSTSKEAKKAAETINIVLSRTGKGQEGDSQPKEDASRELGYVSAQRNPPMMQNTFFGISFGGEKGLPDSNGFYEPDSFIMPEFLGTFLPPDLQSQDLSFSVNSPRLFSDELMTTNWPGS</sequence>
<dbReference type="OMA" id="QSDCGSM"/>
<feature type="compositionally biased region" description="Polar residues" evidence="7">
    <location>
        <begin position="1"/>
        <end position="17"/>
    </location>
</feature>
<evidence type="ECO:0000256" key="7">
    <source>
        <dbReference type="SAM" id="MobiDB-lite"/>
    </source>
</evidence>
<feature type="domain" description="Zn(2)-C6 fungal-type" evidence="8">
    <location>
        <begin position="42"/>
        <end position="71"/>
    </location>
</feature>
<gene>
    <name evidence="9" type="ORF">P174DRAFT_362326</name>
</gene>
<dbReference type="Gene3D" id="4.10.240.10">
    <property type="entry name" value="Zn(2)-C6 fungal-type DNA-binding domain"/>
    <property type="match status" value="1"/>
</dbReference>
<dbReference type="GO" id="GO:0000981">
    <property type="term" value="F:DNA-binding transcription factor activity, RNA polymerase II-specific"/>
    <property type="evidence" value="ECO:0007669"/>
    <property type="project" value="InterPro"/>
</dbReference>
<feature type="region of interest" description="Disordered" evidence="7">
    <location>
        <begin position="655"/>
        <end position="674"/>
    </location>
</feature>
<evidence type="ECO:0000313" key="10">
    <source>
        <dbReference type="Proteomes" id="UP000234474"/>
    </source>
</evidence>
<organism evidence="9 10">
    <name type="scientific">Aspergillus novofumigatus (strain IBT 16806)</name>
    <dbReference type="NCBI Taxonomy" id="1392255"/>
    <lineage>
        <taxon>Eukaryota</taxon>
        <taxon>Fungi</taxon>
        <taxon>Dikarya</taxon>
        <taxon>Ascomycota</taxon>
        <taxon>Pezizomycotina</taxon>
        <taxon>Eurotiomycetes</taxon>
        <taxon>Eurotiomycetidae</taxon>
        <taxon>Eurotiales</taxon>
        <taxon>Aspergillaceae</taxon>
        <taxon>Aspergillus</taxon>
        <taxon>Aspergillus subgen. Fumigati</taxon>
    </lineage>
</organism>
<dbReference type="STRING" id="1392255.A0A2I1CPA1"/>
<keyword evidence="10" id="KW-1185">Reference proteome</keyword>
<evidence type="ECO:0000256" key="3">
    <source>
        <dbReference type="ARBA" id="ARBA00023015"/>
    </source>
</evidence>